<keyword evidence="4" id="KW-1185">Reference proteome</keyword>
<comment type="caution">
    <text evidence="3">The sequence shown here is derived from an EMBL/GenBank/DDBJ whole genome shotgun (WGS) entry which is preliminary data.</text>
</comment>
<protein>
    <recommendedName>
        <fullName evidence="2">SRR1-like domain-containing protein</fullName>
    </recommendedName>
</protein>
<proteinExistence type="predicted"/>
<reference evidence="3 4" key="1">
    <citation type="submission" date="2024-02" db="EMBL/GenBank/DDBJ databases">
        <title>De novo assembly and annotation of 12 fungi associated with fruit tree decline syndrome in Ontario, Canada.</title>
        <authorList>
            <person name="Sulman M."/>
            <person name="Ellouze W."/>
            <person name="Ilyukhin E."/>
        </authorList>
    </citation>
    <scope>NUCLEOTIDE SEQUENCE [LARGE SCALE GENOMIC DNA]</scope>
    <source>
        <strain evidence="3 4">M42-189</strain>
    </source>
</reference>
<organism evidence="3 4">
    <name type="scientific">Paraconiothyrium brasiliense</name>
    <dbReference type="NCBI Taxonomy" id="300254"/>
    <lineage>
        <taxon>Eukaryota</taxon>
        <taxon>Fungi</taxon>
        <taxon>Dikarya</taxon>
        <taxon>Ascomycota</taxon>
        <taxon>Pezizomycotina</taxon>
        <taxon>Dothideomycetes</taxon>
        <taxon>Pleosporomycetidae</taxon>
        <taxon>Pleosporales</taxon>
        <taxon>Massarineae</taxon>
        <taxon>Didymosphaeriaceae</taxon>
        <taxon>Paraconiothyrium</taxon>
    </lineage>
</organism>
<accession>A0ABR3RKX4</accession>
<evidence type="ECO:0000259" key="2">
    <source>
        <dbReference type="Pfam" id="PF07985"/>
    </source>
</evidence>
<dbReference type="PANTHER" id="PTHR42080">
    <property type="entry name" value="SRR1 DOMAIN-CONTAINING PROTEIN"/>
    <property type="match status" value="1"/>
</dbReference>
<name>A0ABR3RKX4_9PLEO</name>
<evidence type="ECO:0000313" key="4">
    <source>
        <dbReference type="Proteomes" id="UP001521785"/>
    </source>
</evidence>
<dbReference type="EMBL" id="JAKJXO020000005">
    <property type="protein sequence ID" value="KAL1604813.1"/>
    <property type="molecule type" value="Genomic_DNA"/>
</dbReference>
<dbReference type="Proteomes" id="UP001521785">
    <property type="component" value="Unassembled WGS sequence"/>
</dbReference>
<feature type="domain" description="SRR1-like" evidence="2">
    <location>
        <begin position="83"/>
        <end position="249"/>
    </location>
</feature>
<feature type="region of interest" description="Disordered" evidence="1">
    <location>
        <begin position="1"/>
        <end position="48"/>
    </location>
</feature>
<dbReference type="InterPro" id="IPR012942">
    <property type="entry name" value="SRR1-like"/>
</dbReference>
<gene>
    <name evidence="3" type="ORF">SLS60_004353</name>
</gene>
<feature type="compositionally biased region" description="Basic and acidic residues" evidence="1">
    <location>
        <begin position="1"/>
        <end position="17"/>
    </location>
</feature>
<dbReference type="Pfam" id="PF07985">
    <property type="entry name" value="SRR1"/>
    <property type="match status" value="1"/>
</dbReference>
<dbReference type="PANTHER" id="PTHR42080:SF1">
    <property type="entry name" value="SRR1-LIKE DOMAIN-CONTAINING PROTEIN"/>
    <property type="match status" value="1"/>
</dbReference>
<sequence>MSEKRGQWKREKRRQVQSDDGWTVVSGGRPKDGAGAQQLQSARPTRSVGGLTEEKLLEELNTMERKWEKTSCAKNLARMLGLRDWTVKEAACIGIGSFSIDWDHRYRSMWQLVLFKAVIKLVQQQGKPLALYAQEPAFTPLDVSLLARLGITAVASSVESHITSTSFVYAPFVDWYILLPIFLKNKDPELYIGNEILGDYKTYANSEDKKAVLEECNELGKSFAYKRERRKVPEFEEHGNALEGLMIYWKEDEDD</sequence>
<evidence type="ECO:0000313" key="3">
    <source>
        <dbReference type="EMBL" id="KAL1604813.1"/>
    </source>
</evidence>
<evidence type="ECO:0000256" key="1">
    <source>
        <dbReference type="SAM" id="MobiDB-lite"/>
    </source>
</evidence>